<evidence type="ECO:0000313" key="2">
    <source>
        <dbReference type="Proteomes" id="UP000461768"/>
    </source>
</evidence>
<reference evidence="1 2" key="2">
    <citation type="submission" date="2020-02" db="EMBL/GenBank/DDBJ databases">
        <title>Candidatus Galacturonibacter soehngenii shows hetero-acetogenic catabolism of galacturonic acid but lacks a canonical carbon monoxide dehydrogenase/acetyl-CoA synthase complex.</title>
        <authorList>
            <person name="Diender M."/>
            <person name="Stouten G.R."/>
            <person name="Petersen J.F."/>
            <person name="Nielsen P.H."/>
            <person name="Dueholm M.S."/>
            <person name="Pronk J.T."/>
            <person name="Van Loosdrecht M.C.M."/>
        </authorList>
    </citation>
    <scope>NUCLEOTIDE SEQUENCE [LARGE SCALE GENOMIC DNA]</scope>
    <source>
        <strain evidence="1">GalUA</strain>
    </source>
</reference>
<reference evidence="1 2" key="1">
    <citation type="submission" date="2019-09" db="EMBL/GenBank/DDBJ databases">
        <authorList>
            <person name="Valk L.C."/>
        </authorList>
    </citation>
    <scope>NUCLEOTIDE SEQUENCE [LARGE SCALE GENOMIC DNA]</scope>
    <source>
        <strain evidence="1">GalUA</strain>
    </source>
</reference>
<dbReference type="EMBL" id="WAGX01000004">
    <property type="protein sequence ID" value="KAB1440028.1"/>
    <property type="molecule type" value="Genomic_DNA"/>
</dbReference>
<organism evidence="1 2">
    <name type="scientific">Candidatus Galacturonatibacter soehngenii</name>
    <dbReference type="NCBI Taxonomy" id="2307010"/>
    <lineage>
        <taxon>Bacteria</taxon>
        <taxon>Bacillati</taxon>
        <taxon>Bacillota</taxon>
        <taxon>Clostridia</taxon>
        <taxon>Lachnospirales</taxon>
        <taxon>Lachnospiraceae</taxon>
        <taxon>Candidatus Galacturonatibacter</taxon>
    </lineage>
</organism>
<accession>A0A7V7QNJ2</accession>
<proteinExistence type="predicted"/>
<dbReference type="OrthoDB" id="9762795at2"/>
<dbReference type="InterPro" id="IPR011976">
    <property type="entry name" value="Pept_M3B_oligopep-rel"/>
</dbReference>
<dbReference type="Proteomes" id="UP000461768">
    <property type="component" value="Unassembled WGS sequence"/>
</dbReference>
<dbReference type="AlphaFoldDB" id="A0A7V7QNJ2"/>
<name>A0A7V7QNJ2_9FIRM</name>
<protein>
    <submittedName>
        <fullName evidence="1">M3 family oligoendopeptidase</fullName>
    </submittedName>
</protein>
<comment type="caution">
    <text evidence="1">The sequence shown here is derived from an EMBL/GenBank/DDBJ whole genome shotgun (WGS) entry which is preliminary data.</text>
</comment>
<sequence>MKFSEMPYQRIDFDKVKVRFEEIKKSFVNAKSGEEQFEIHKQYYDLINEIETMMTIAQIRHDIDTKDEFYDKEQAYYDEISPLIHNMQVSYVKQLYESSYKEYLEEKIGKVAFKNIEISLKAFDEKIIQLMQEENTLTTAYDKLIASAAIDWEGETLNLSLLRKYLTAKDRLVRKKAYDKYCDFFESNAKELDDIYDKLVQNRTKQARELGYDNYLQLGYYRMNRNCYDKEMVEYFRNQIKEYFVPFVQRLHERRRERLGLDKLSYIDEAVFFLNGNPEPVGTPDEIMQNGQTMYRELSAETKEFFDFMTENQLFDVLGRKTKKAGGYMTYLPLYKAPFIFANFNGTSGDIDVITHECGHAFQGYLSGKDPIKEHADITMETAEIHSMSMEFFTEPWMEKFFGERTNDYLSMHLEEAAAFIPYGCMVDEFQHIVYENPEMTCAKRHQVWIDLEKIYRPHIDYTGSPYFEKGGFWQKQLHIYDYPLYYIDYCIAQTCAFQYKVWMDENFEEAWSSYLKLCKLSASDFFTNMIKEVGLKSPFEDGGVEDIVMKLSTKLFKEN</sequence>
<gene>
    <name evidence="1" type="ORF">F7O84_06515</name>
</gene>
<dbReference type="Gene3D" id="1.10.1370.30">
    <property type="match status" value="1"/>
</dbReference>
<dbReference type="NCBIfam" id="TIGR02289">
    <property type="entry name" value="M3_not_pepF"/>
    <property type="match status" value="1"/>
</dbReference>
<evidence type="ECO:0000313" key="1">
    <source>
        <dbReference type="EMBL" id="KAB1440028.1"/>
    </source>
</evidence>
<dbReference type="RefSeq" id="WP_151143206.1">
    <property type="nucleotide sequence ID" value="NZ_WAGX01000004.1"/>
</dbReference>
<keyword evidence="2" id="KW-1185">Reference proteome</keyword>
<dbReference type="SUPFAM" id="SSF55486">
    <property type="entry name" value="Metalloproteases ('zincins'), catalytic domain"/>
    <property type="match status" value="1"/>
</dbReference>
<dbReference type="CDD" id="cd09606">
    <property type="entry name" value="M3B_PepF"/>
    <property type="match status" value="1"/>
</dbReference>